<dbReference type="PANTHER" id="PTHR34820:SF4">
    <property type="entry name" value="INNER MEMBRANE PROTEIN YEBZ"/>
    <property type="match status" value="1"/>
</dbReference>
<evidence type="ECO:0000256" key="3">
    <source>
        <dbReference type="ARBA" id="ARBA00022692"/>
    </source>
</evidence>
<feature type="transmembrane region" description="Helical" evidence="7">
    <location>
        <begin position="12"/>
        <end position="31"/>
    </location>
</feature>
<dbReference type="InterPro" id="IPR032694">
    <property type="entry name" value="CopC/D"/>
</dbReference>
<protein>
    <submittedName>
        <fullName evidence="9">Putative copper resistance protein D</fullName>
    </submittedName>
</protein>
<sequence length="694" mass="72273">MIDQRARLGPLLFVGTVVACLVAVGLVALTGTDYAAVGLRGPDGFTRNGLIVVRILAEVGGVLCVGSLLFAAFMVPAQESGVLSADGYRALRAAGWAAALWCVSAILSVPFTVADSFTQPLGSMDFGKIVDLAASLEQTKAWLLTAGVAVVLVVATSRVLLRRSTTVLLGVAVFGLVPVAASGHSSSGGDHDWATASLLWHLVAAALWVGGLVALLAYGRRKGEHLAWAANRFSRVALVCWIVMAASGVINALVRLKIQNLFATSYGLLTLGKIAALVVLGVFGYLQRERGLKALHNGSGRALVRLAAFEVLVMMITIGLATALGRTPPPDHGAGNPSTVELRIGYGLDGPPTLARTFADWRFDLILGTIALAMAVLYLVGVRRLKARGGDWPVSRTIAWLGGCAEVVLATSSGIGRYGPAVFSVDMVSNMLLSILAPILLVLGAPLTLAGHTRVSAHAEVSAHPEGEGGRRSPGSTLPLGTDNSGPAGSAPVAASGMAPLVGQSRMVRLPRFLTHPAAVVALFVGSFFVLYFSGLFEWSLDVPLAHVGMNAYFLLTGCLFFWAVIGADPFPRPIPLKWRRAMVFTAIPGHALFGAALLTSQTVIGDHFYRTLGLWWNSNLLDIQRLGGGVAWGAGVVPLLIVAMALFGQSRADLGHSDADGVPDDGGGVVVVRGGVAVDDHQSSPGGDGHGAQ</sequence>
<feature type="transmembrane region" description="Helical" evidence="7">
    <location>
        <begin position="431"/>
        <end position="450"/>
    </location>
</feature>
<dbReference type="GO" id="GO:0006825">
    <property type="term" value="P:copper ion transport"/>
    <property type="evidence" value="ECO:0007669"/>
    <property type="project" value="InterPro"/>
</dbReference>
<organism evidence="9 10">
    <name type="scientific">Actinocrispum wychmicini</name>
    <dbReference type="NCBI Taxonomy" id="1213861"/>
    <lineage>
        <taxon>Bacteria</taxon>
        <taxon>Bacillati</taxon>
        <taxon>Actinomycetota</taxon>
        <taxon>Actinomycetes</taxon>
        <taxon>Pseudonocardiales</taxon>
        <taxon>Pseudonocardiaceae</taxon>
        <taxon>Actinocrispum</taxon>
    </lineage>
</organism>
<dbReference type="PROSITE" id="PS51257">
    <property type="entry name" value="PROKAR_LIPOPROTEIN"/>
    <property type="match status" value="1"/>
</dbReference>
<dbReference type="InterPro" id="IPR008457">
    <property type="entry name" value="Cu-R_CopD_dom"/>
</dbReference>
<dbReference type="EMBL" id="SLWS01000014">
    <property type="protein sequence ID" value="TCO49733.1"/>
    <property type="molecule type" value="Genomic_DNA"/>
</dbReference>
<evidence type="ECO:0000256" key="2">
    <source>
        <dbReference type="ARBA" id="ARBA00022475"/>
    </source>
</evidence>
<keyword evidence="5 7" id="KW-0472">Membrane</keyword>
<dbReference type="GO" id="GO:0005886">
    <property type="term" value="C:plasma membrane"/>
    <property type="evidence" value="ECO:0007669"/>
    <property type="project" value="UniProtKB-SubCell"/>
</dbReference>
<evidence type="ECO:0000256" key="6">
    <source>
        <dbReference type="SAM" id="MobiDB-lite"/>
    </source>
</evidence>
<name>A0A4R2IVP3_9PSEU</name>
<feature type="domain" description="Copper resistance protein D" evidence="8">
    <location>
        <begin position="229"/>
        <end position="324"/>
    </location>
</feature>
<dbReference type="Pfam" id="PF05425">
    <property type="entry name" value="CopD"/>
    <property type="match status" value="1"/>
</dbReference>
<feature type="transmembrane region" description="Helical" evidence="7">
    <location>
        <begin position="583"/>
        <end position="605"/>
    </location>
</feature>
<feature type="transmembrane region" description="Helical" evidence="7">
    <location>
        <begin position="513"/>
        <end position="533"/>
    </location>
</feature>
<dbReference type="PANTHER" id="PTHR34820">
    <property type="entry name" value="INNER MEMBRANE PROTEIN YEBZ"/>
    <property type="match status" value="1"/>
</dbReference>
<feature type="transmembrane region" description="Helical" evidence="7">
    <location>
        <begin position="397"/>
        <end position="419"/>
    </location>
</feature>
<feature type="transmembrane region" description="Helical" evidence="7">
    <location>
        <begin position="365"/>
        <end position="385"/>
    </location>
</feature>
<feature type="transmembrane region" description="Helical" evidence="7">
    <location>
        <begin position="141"/>
        <end position="160"/>
    </location>
</feature>
<evidence type="ECO:0000256" key="4">
    <source>
        <dbReference type="ARBA" id="ARBA00022989"/>
    </source>
</evidence>
<reference evidence="9 10" key="1">
    <citation type="submission" date="2019-03" db="EMBL/GenBank/DDBJ databases">
        <title>Genomic Encyclopedia of Type Strains, Phase IV (KMG-IV): sequencing the most valuable type-strain genomes for metagenomic binning, comparative biology and taxonomic classification.</title>
        <authorList>
            <person name="Goeker M."/>
        </authorList>
    </citation>
    <scope>NUCLEOTIDE SEQUENCE [LARGE SCALE GENOMIC DNA]</scope>
    <source>
        <strain evidence="9 10">DSM 45934</strain>
    </source>
</reference>
<feature type="transmembrane region" description="Helical" evidence="7">
    <location>
        <begin position="625"/>
        <end position="648"/>
    </location>
</feature>
<feature type="transmembrane region" description="Helical" evidence="7">
    <location>
        <begin position="306"/>
        <end position="325"/>
    </location>
</feature>
<dbReference type="Pfam" id="PF09678">
    <property type="entry name" value="Caa3_CtaG"/>
    <property type="match status" value="1"/>
</dbReference>
<evidence type="ECO:0000313" key="10">
    <source>
        <dbReference type="Proteomes" id="UP000295680"/>
    </source>
</evidence>
<proteinExistence type="predicted"/>
<feature type="transmembrane region" description="Helical" evidence="7">
    <location>
        <begin position="51"/>
        <end position="73"/>
    </location>
</feature>
<comment type="subcellular location">
    <subcellularLocation>
        <location evidence="1">Cell membrane</location>
        <topology evidence="1">Multi-pass membrane protein</topology>
    </subcellularLocation>
</comment>
<dbReference type="InterPro" id="IPR019108">
    <property type="entry name" value="Caa3_assmbl_CtaG-rel"/>
</dbReference>
<feature type="region of interest" description="Disordered" evidence="6">
    <location>
        <begin position="460"/>
        <end position="492"/>
    </location>
</feature>
<feature type="transmembrane region" description="Helical" evidence="7">
    <location>
        <begin position="266"/>
        <end position="286"/>
    </location>
</feature>
<keyword evidence="4 7" id="KW-1133">Transmembrane helix</keyword>
<dbReference type="Proteomes" id="UP000295680">
    <property type="component" value="Unassembled WGS sequence"/>
</dbReference>
<feature type="transmembrane region" description="Helical" evidence="7">
    <location>
        <begin position="167"/>
        <end position="186"/>
    </location>
</feature>
<feature type="transmembrane region" description="Helical" evidence="7">
    <location>
        <begin position="93"/>
        <end position="114"/>
    </location>
</feature>
<accession>A0A4R2IVP3</accession>
<dbReference type="OrthoDB" id="5241646at2"/>
<evidence type="ECO:0000256" key="7">
    <source>
        <dbReference type="SAM" id="Phobius"/>
    </source>
</evidence>
<dbReference type="AlphaFoldDB" id="A0A4R2IVP3"/>
<evidence type="ECO:0000256" key="5">
    <source>
        <dbReference type="ARBA" id="ARBA00023136"/>
    </source>
</evidence>
<feature type="transmembrane region" description="Helical" evidence="7">
    <location>
        <begin position="236"/>
        <end position="254"/>
    </location>
</feature>
<keyword evidence="2" id="KW-1003">Cell membrane</keyword>
<evidence type="ECO:0000259" key="8">
    <source>
        <dbReference type="Pfam" id="PF05425"/>
    </source>
</evidence>
<feature type="transmembrane region" description="Helical" evidence="7">
    <location>
        <begin position="553"/>
        <end position="571"/>
    </location>
</feature>
<gene>
    <name evidence="9" type="ORF">EV192_114103</name>
</gene>
<feature type="transmembrane region" description="Helical" evidence="7">
    <location>
        <begin position="198"/>
        <end position="216"/>
    </location>
</feature>
<keyword evidence="10" id="KW-1185">Reference proteome</keyword>
<feature type="compositionally biased region" description="Basic and acidic residues" evidence="6">
    <location>
        <begin position="461"/>
        <end position="471"/>
    </location>
</feature>
<evidence type="ECO:0000313" key="9">
    <source>
        <dbReference type="EMBL" id="TCO49733.1"/>
    </source>
</evidence>
<keyword evidence="3 7" id="KW-0812">Transmembrane</keyword>
<evidence type="ECO:0000256" key="1">
    <source>
        <dbReference type="ARBA" id="ARBA00004651"/>
    </source>
</evidence>
<comment type="caution">
    <text evidence="9">The sequence shown here is derived from an EMBL/GenBank/DDBJ whole genome shotgun (WGS) entry which is preliminary data.</text>
</comment>